<evidence type="ECO:0000313" key="2">
    <source>
        <dbReference type="EMBL" id="MBB2181710.1"/>
    </source>
</evidence>
<sequence>MRMSYFYGTQADQFSFIRIPKELVVGEAFASLSVQAKILYGMLLDRMGMSYKNKWLDEENRVYIVYSLDEIQSDMNVSKHKAVDCLAELENVGLIVKRKRGKGLPNQIYVRNFTIAPVTSSV</sequence>
<comment type="caution">
    <text evidence="2">The sequence shown here is derived from an EMBL/GenBank/DDBJ whole genome shotgun (WGS) entry which is preliminary data.</text>
</comment>
<dbReference type="Proteomes" id="UP000574276">
    <property type="component" value="Unassembled WGS sequence"/>
</dbReference>
<gene>
    <name evidence="2" type="ORF">H0486_02310</name>
</gene>
<keyword evidence="3" id="KW-1185">Reference proteome</keyword>
<dbReference type="EMBL" id="JACEGA010000001">
    <property type="protein sequence ID" value="MBB2181710.1"/>
    <property type="molecule type" value="Genomic_DNA"/>
</dbReference>
<dbReference type="InterPro" id="IPR010724">
    <property type="entry name" value="RepA_N"/>
</dbReference>
<name>A0A839JW90_9FIRM</name>
<evidence type="ECO:0000259" key="1">
    <source>
        <dbReference type="Pfam" id="PF06970"/>
    </source>
</evidence>
<organism evidence="2 3">
    <name type="scientific">Variimorphobacter saccharofermentans</name>
    <dbReference type="NCBI Taxonomy" id="2755051"/>
    <lineage>
        <taxon>Bacteria</taxon>
        <taxon>Bacillati</taxon>
        <taxon>Bacillota</taxon>
        <taxon>Clostridia</taxon>
        <taxon>Lachnospirales</taxon>
        <taxon>Lachnospiraceae</taxon>
        <taxon>Variimorphobacter</taxon>
    </lineage>
</organism>
<feature type="domain" description="Replication initiator A N-terminal" evidence="1">
    <location>
        <begin position="15"/>
        <end position="89"/>
    </location>
</feature>
<reference evidence="2 3" key="1">
    <citation type="submission" date="2020-07" db="EMBL/GenBank/DDBJ databases">
        <title>Characterization and genome sequencing of isolate MD1, a novel member within the family Lachnospiraceae.</title>
        <authorList>
            <person name="Rettenmaier R."/>
            <person name="Di Bello L."/>
            <person name="Zinser C."/>
            <person name="Scheitz K."/>
            <person name="Liebl W."/>
            <person name="Zverlov V."/>
        </authorList>
    </citation>
    <scope>NUCLEOTIDE SEQUENCE [LARGE SCALE GENOMIC DNA]</scope>
    <source>
        <strain evidence="2 3">MD1</strain>
    </source>
</reference>
<proteinExistence type="predicted"/>
<evidence type="ECO:0000313" key="3">
    <source>
        <dbReference type="Proteomes" id="UP000574276"/>
    </source>
</evidence>
<dbReference type="RefSeq" id="WP_228351473.1">
    <property type="nucleotide sequence ID" value="NZ_JACEGA010000001.1"/>
</dbReference>
<dbReference type="Pfam" id="PF06970">
    <property type="entry name" value="RepA_N"/>
    <property type="match status" value="1"/>
</dbReference>
<dbReference type="AlphaFoldDB" id="A0A839JW90"/>
<protein>
    <submittedName>
        <fullName evidence="2">Replication initiator protein A</fullName>
    </submittedName>
</protein>
<accession>A0A839JW90</accession>